<feature type="compositionally biased region" description="Polar residues" evidence="2">
    <location>
        <begin position="1308"/>
        <end position="1320"/>
    </location>
</feature>
<feature type="compositionally biased region" description="Low complexity" evidence="2">
    <location>
        <begin position="609"/>
        <end position="619"/>
    </location>
</feature>
<reference evidence="3" key="1">
    <citation type="submission" date="2021-01" db="EMBL/GenBank/DDBJ databases">
        <authorList>
            <person name="Corre E."/>
            <person name="Pelletier E."/>
            <person name="Niang G."/>
            <person name="Scheremetjew M."/>
            <person name="Finn R."/>
            <person name="Kale V."/>
            <person name="Holt S."/>
            <person name="Cochrane G."/>
            <person name="Meng A."/>
            <person name="Brown T."/>
            <person name="Cohen L."/>
        </authorList>
    </citation>
    <scope>NUCLEOTIDE SEQUENCE</scope>
    <source>
        <strain evidence="3">CCMP 410</strain>
    </source>
</reference>
<feature type="region of interest" description="Disordered" evidence="2">
    <location>
        <begin position="81"/>
        <end position="498"/>
    </location>
</feature>
<feature type="compositionally biased region" description="Basic and acidic residues" evidence="2">
    <location>
        <begin position="1113"/>
        <end position="1130"/>
    </location>
</feature>
<organism evidence="3">
    <name type="scientific">Grammatophora oceanica</name>
    <dbReference type="NCBI Taxonomy" id="210454"/>
    <lineage>
        <taxon>Eukaryota</taxon>
        <taxon>Sar</taxon>
        <taxon>Stramenopiles</taxon>
        <taxon>Ochrophyta</taxon>
        <taxon>Bacillariophyta</taxon>
        <taxon>Fragilariophyceae</taxon>
        <taxon>Fragilariophycidae</taxon>
        <taxon>Rhabdonematales</taxon>
        <taxon>Grammatophoraceae</taxon>
        <taxon>Grammatophora</taxon>
    </lineage>
</organism>
<feature type="compositionally biased region" description="Polar residues" evidence="2">
    <location>
        <begin position="340"/>
        <end position="350"/>
    </location>
</feature>
<feature type="compositionally biased region" description="Polar residues" evidence="2">
    <location>
        <begin position="800"/>
        <end position="810"/>
    </location>
</feature>
<feature type="compositionally biased region" description="Polar residues" evidence="2">
    <location>
        <begin position="450"/>
        <end position="459"/>
    </location>
</feature>
<feature type="compositionally biased region" description="Basic and acidic residues" evidence="2">
    <location>
        <begin position="159"/>
        <end position="173"/>
    </location>
</feature>
<feature type="compositionally biased region" description="Low complexity" evidence="2">
    <location>
        <begin position="326"/>
        <end position="339"/>
    </location>
</feature>
<dbReference type="InterPro" id="IPR013519">
    <property type="entry name" value="Int_alpha_beta-p"/>
</dbReference>
<protein>
    <submittedName>
        <fullName evidence="3">Uncharacterized protein</fullName>
    </submittedName>
</protein>
<feature type="compositionally biased region" description="Polar residues" evidence="2">
    <location>
        <begin position="314"/>
        <end position="325"/>
    </location>
</feature>
<dbReference type="PANTHER" id="PTHR36220:SF1">
    <property type="entry name" value="GAMMA TUBULIN COMPLEX COMPONENT C-TERMINAL DOMAIN-CONTAINING PROTEIN"/>
    <property type="match status" value="1"/>
</dbReference>
<feature type="compositionally biased region" description="Basic and acidic residues" evidence="2">
    <location>
        <begin position="562"/>
        <end position="579"/>
    </location>
</feature>
<evidence type="ECO:0000256" key="2">
    <source>
        <dbReference type="SAM" id="MobiDB-lite"/>
    </source>
</evidence>
<dbReference type="EMBL" id="HBGK01045179">
    <property type="protein sequence ID" value="CAD9304918.1"/>
    <property type="molecule type" value="Transcribed_RNA"/>
</dbReference>
<feature type="compositionally biased region" description="Basic and acidic residues" evidence="2">
    <location>
        <begin position="620"/>
        <end position="643"/>
    </location>
</feature>
<feature type="compositionally biased region" description="Basic and acidic residues" evidence="2">
    <location>
        <begin position="353"/>
        <end position="365"/>
    </location>
</feature>
<feature type="compositionally biased region" description="Low complexity" evidence="2">
    <location>
        <begin position="727"/>
        <end position="737"/>
    </location>
</feature>
<feature type="compositionally biased region" description="Low complexity" evidence="2">
    <location>
        <begin position="1264"/>
        <end position="1291"/>
    </location>
</feature>
<dbReference type="SMART" id="SM00191">
    <property type="entry name" value="Int_alpha"/>
    <property type="match status" value="5"/>
</dbReference>
<gene>
    <name evidence="3" type="ORF">GOCE00092_LOCUS23783</name>
</gene>
<name>A0A7S1VMH7_9STRA</name>
<feature type="region of interest" description="Disordered" evidence="2">
    <location>
        <begin position="850"/>
        <end position="877"/>
    </location>
</feature>
<evidence type="ECO:0000256" key="1">
    <source>
        <dbReference type="PROSITE-ProRule" id="PRU00803"/>
    </source>
</evidence>
<feature type="region of interest" description="Disordered" evidence="2">
    <location>
        <begin position="603"/>
        <end position="771"/>
    </location>
</feature>
<sequence>MVHDSSCDLSYDGELIVGFGRAESSSDEDDAELEVVPSLTATKPIPKDDTIDKAVQGAEISYQDLRPFETETGVGEICRDEEKGVLEAPKRAHDMSSGRRICTDLNDKDNSDQPESDWSDRGSLGNSIDQEDAMPRPDAGTKTTWLQWVPVLRQISPAARDHDLPESSPRDVDTVPTCTSEALEQSIARERIETADAASGSREGIGGSPTETEADSDQMSAPSESAIRGRRKGASEKSCTRSEVSSALEAGPTMLGSGESSDGAPLLSAETATAVDRLSIHSSIAENSDSEREPRLSFGVEASGNDVDKVAYMPSNTEVISTPTDSLEPASLESSASLSKTCHSEGSSLGNEVDQREDSLNRFSDEQVLTSPTESPESSELDDSQPPGTETDNSGEDNEGSFSSHDPHEVDTRSHGTSCVDSEPGSLETKDDLVGDGSVSGFFSHEEIEQTPSERSTSPTDKRKLLMSSAVPSSLTKDAVEEEKRTPSEEQGSNQLSAETLLVGWARSSADIECESWESNDGGNFGLADDAASDPHTSETVSAEDHLEAGNFLSKTVSTEGEIGRNYDRESGDISRAPDSDVNDVGFVESHAIEDEAFPFREGIGSLHSNSTSSDGSVSDQDRSSVDEKLWGEHDDVLTEERPLVQSSNTDKDSTLEGVDLAVAGGTESLGRIINDESVNVEEASFSHSIERREKESVHDGENRSDSEQSGISDASTSKESLATWENSNSSGRSSASGREESRRFSTSIHSTDCEEAPVNDSFRESESRGSIVSLSSAKGTFVCDEVTRAALESRDQQEVRSVSASNSVEEGSAYRETTEEGDDIDIAVLDQERREADVIAAGSIVTEEIADANKESPTAVEHDVDDAGPPASASEGLLVDWGDATYGSSCEESLVIWEQSLSSGDDVEQYRHDDGELAGEIHEGDFEKGANENYFQSLQENASIERKDSSSEPDLDNDVPVEPAVDGSNFAHTTTQENQDFEGVLPAATDDDVHETNNVEANDAKQLPVGFTPDEEFPEMDEEEGAEVDARKIAGSESDSNVGTSDGLLVAWGDCTDDSSSDDSLVIWEQSNSSGSDVYLEEGGDPDTQIEVAESTSEPFEDSGLQISDDESGAKDTNDDTIPEDKSSKEGSQYSGSEQHENKSVLSATSDKEIGSASVPDSPQPKIETEDAAPDAPVPETEDTAETKTDDSDTKEIGPVSVEFAGPEESSKAEPNEEPEVDLENPASESHEVVSSANTPQVLKASAEEDNATAGPSSDDRSTSSGSYSSGSYSSDYTSSSSYSGSYSSDFSDDSKASVERGGPTGLPQSSVKATSGSELNRLEEGEPGMERKVALSRRISIARVFVRSLKEGDIEKLNQGEAKEAKRNRYETLSVDDDVFTTDSGDTGKESLLGEDSRMDGKPSIIRLGDGASWLHCIMSRNCLLVLLGLVIIIVVMTLSLTLFASGGAAAAPLLPSAAPSLSEVPTMAPTYAFTEKSWEQVGKPLFGEEDEDQAGFSMSMSNDGFRVVVGARRASSDGTNRQGGVKIYRYGLPGGQPGWIEEDTIYGVAANDMFGFSVSLSGNGRRLAVGSIGNDNNGKNAGFVEMYELQGRNWRLIGDFTGEAEGDVFGASVALNTDGSHLAVGAPYHASEDLQRSGKVYFYEDVGFADEPVWERSRPPLSGGAEEDRFGWSVGFSEDASRVVVGAPLDGNREEGGYAQAYQFVGLRNNWAQLGRDLTENNANDRFGYSVSIDGSGRHIAVGAFNSTTIVGSNAGHALVYRLEQDDWETLGQELRGGERSGNFGFSVQISSDGNYVVAGAPNTRNSEGGRGLAQVYQISPRDEIWVGSEAITSSVDSRLGYATAIATEGARVAVGSPFTNEGTVFE</sequence>
<feature type="compositionally biased region" description="Polar residues" evidence="2">
    <location>
        <begin position="489"/>
        <end position="498"/>
    </location>
</feature>
<feature type="compositionally biased region" description="Basic and acidic residues" evidence="2">
    <location>
        <begin position="1322"/>
        <end position="1333"/>
    </location>
</feature>
<feature type="compositionally biased region" description="Acidic residues" evidence="2">
    <location>
        <begin position="1014"/>
        <end position="1028"/>
    </location>
</feature>
<proteinExistence type="predicted"/>
<feature type="compositionally biased region" description="Polar residues" evidence="2">
    <location>
        <begin position="708"/>
        <end position="726"/>
    </location>
</feature>
<dbReference type="Pfam" id="PF14312">
    <property type="entry name" value="FG-GAP_2"/>
    <property type="match status" value="3"/>
</dbReference>
<accession>A0A7S1VMH7</accession>
<evidence type="ECO:0000313" key="3">
    <source>
        <dbReference type="EMBL" id="CAD9304918.1"/>
    </source>
</evidence>
<feature type="region of interest" description="Disordered" evidence="2">
    <location>
        <begin position="514"/>
        <end position="588"/>
    </location>
</feature>
<dbReference type="SUPFAM" id="SSF69322">
    <property type="entry name" value="Tricorn protease domain 2"/>
    <property type="match status" value="1"/>
</dbReference>
<feature type="repeat" description="FG-GAP" evidence="1">
    <location>
        <begin position="1598"/>
        <end position="1655"/>
    </location>
</feature>
<dbReference type="PROSITE" id="PS51470">
    <property type="entry name" value="FG_GAP"/>
    <property type="match status" value="1"/>
</dbReference>
<feature type="compositionally biased region" description="Basic and acidic residues" evidence="2">
    <location>
        <begin position="689"/>
        <end position="707"/>
    </location>
</feature>
<feature type="region of interest" description="Disordered" evidence="2">
    <location>
        <begin position="943"/>
        <end position="1333"/>
    </location>
</feature>
<feature type="compositionally biased region" description="Basic and acidic residues" evidence="2">
    <location>
        <begin position="478"/>
        <end position="488"/>
    </location>
</feature>
<feature type="compositionally biased region" description="Basic and acidic residues" evidence="2">
    <location>
        <begin position="405"/>
        <end position="414"/>
    </location>
</feature>
<feature type="region of interest" description="Disordered" evidence="2">
    <location>
        <begin position="793"/>
        <end position="824"/>
    </location>
</feature>
<dbReference type="InterPro" id="IPR013517">
    <property type="entry name" value="FG-GAP"/>
</dbReference>
<feature type="compositionally biased region" description="Basic and acidic residues" evidence="2">
    <location>
        <begin position="81"/>
        <end position="111"/>
    </location>
</feature>
<dbReference type="PANTHER" id="PTHR36220">
    <property type="entry name" value="UNNAMED PRODUCT"/>
    <property type="match status" value="1"/>
</dbReference>
<feature type="compositionally biased region" description="Basic and acidic residues" evidence="2">
    <location>
        <begin position="1186"/>
        <end position="1197"/>
    </location>
</feature>